<dbReference type="EMBL" id="JANPWB010000007">
    <property type="protein sequence ID" value="KAJ1171929.1"/>
    <property type="molecule type" value="Genomic_DNA"/>
</dbReference>
<dbReference type="Proteomes" id="UP001066276">
    <property type="component" value="Chromosome 4_1"/>
</dbReference>
<comment type="subcellular location">
    <subcellularLocation>
        <location evidence="9">Endomembrane system</location>
        <topology evidence="9">Single-pass membrane protein</topology>
    </subcellularLocation>
    <subcellularLocation>
        <location evidence="1">Nucleus envelope</location>
    </subcellularLocation>
</comment>
<dbReference type="Gene3D" id="3.40.50.12190">
    <property type="match status" value="1"/>
</dbReference>
<feature type="compositionally biased region" description="Basic and acidic residues" evidence="10">
    <location>
        <begin position="428"/>
        <end position="439"/>
    </location>
</feature>
<dbReference type="GO" id="GO:0016020">
    <property type="term" value="C:membrane"/>
    <property type="evidence" value="ECO:0007669"/>
    <property type="project" value="TreeGrafter"/>
</dbReference>
<protein>
    <recommendedName>
        <fullName evidence="12">Torsin-1A-interacting protein 1/2 AAA+ activator domain-containing protein</fullName>
    </recommendedName>
</protein>
<evidence type="ECO:0000256" key="5">
    <source>
        <dbReference type="ARBA" id="ARBA00022989"/>
    </source>
</evidence>
<dbReference type="InterPro" id="IPR008662">
    <property type="entry name" value="TOIP1/2"/>
</dbReference>
<feature type="transmembrane region" description="Helical" evidence="11">
    <location>
        <begin position="506"/>
        <end position="526"/>
    </location>
</feature>
<proteinExistence type="inferred from homology"/>
<keyword evidence="5 11" id="KW-1133">Transmembrane helix</keyword>
<feature type="region of interest" description="Disordered" evidence="10">
    <location>
        <begin position="191"/>
        <end position="234"/>
    </location>
</feature>
<comment type="caution">
    <text evidence="13">The sequence shown here is derived from an EMBL/GenBank/DDBJ whole genome shotgun (WGS) entry which is preliminary data.</text>
</comment>
<feature type="region of interest" description="Disordered" evidence="10">
    <location>
        <begin position="107"/>
        <end position="175"/>
    </location>
</feature>
<accession>A0AAV7T6G2</accession>
<evidence type="ECO:0000256" key="7">
    <source>
        <dbReference type="ARBA" id="ARBA00023180"/>
    </source>
</evidence>
<organism evidence="13 14">
    <name type="scientific">Pleurodeles waltl</name>
    <name type="common">Iberian ribbed newt</name>
    <dbReference type="NCBI Taxonomy" id="8319"/>
    <lineage>
        <taxon>Eukaryota</taxon>
        <taxon>Metazoa</taxon>
        <taxon>Chordata</taxon>
        <taxon>Craniata</taxon>
        <taxon>Vertebrata</taxon>
        <taxon>Euteleostomi</taxon>
        <taxon>Amphibia</taxon>
        <taxon>Batrachia</taxon>
        <taxon>Caudata</taxon>
        <taxon>Salamandroidea</taxon>
        <taxon>Salamandridae</taxon>
        <taxon>Pleurodelinae</taxon>
        <taxon>Pleurodeles</taxon>
    </lineage>
</organism>
<evidence type="ECO:0000256" key="8">
    <source>
        <dbReference type="ARBA" id="ARBA00023242"/>
    </source>
</evidence>
<comment type="similarity">
    <text evidence="2">Belongs to the TOR1AIP family.</text>
</comment>
<dbReference type="GO" id="GO:0061024">
    <property type="term" value="P:membrane organization"/>
    <property type="evidence" value="ECO:0007669"/>
    <property type="project" value="TreeGrafter"/>
</dbReference>
<keyword evidence="14" id="KW-1185">Reference proteome</keyword>
<feature type="domain" description="Torsin-1A-interacting protein 1/2 AAA+ activator" evidence="12">
    <location>
        <begin position="537"/>
        <end position="759"/>
    </location>
</feature>
<dbReference type="PANTHER" id="PTHR18843">
    <property type="entry name" value="TORSIN-1A-INTERACTING PROTEIN"/>
    <property type="match status" value="1"/>
</dbReference>
<feature type="region of interest" description="Disordered" evidence="10">
    <location>
        <begin position="1"/>
        <end position="31"/>
    </location>
</feature>
<feature type="compositionally biased region" description="Polar residues" evidence="10">
    <location>
        <begin position="313"/>
        <end position="326"/>
    </location>
</feature>
<feature type="compositionally biased region" description="Basic and acidic residues" evidence="10">
    <location>
        <begin position="107"/>
        <end position="116"/>
    </location>
</feature>
<dbReference type="GO" id="GO:0001671">
    <property type="term" value="F:ATPase activator activity"/>
    <property type="evidence" value="ECO:0007669"/>
    <property type="project" value="InterPro"/>
</dbReference>
<evidence type="ECO:0000256" key="6">
    <source>
        <dbReference type="ARBA" id="ARBA00023136"/>
    </source>
</evidence>
<feature type="region of interest" description="Disordered" evidence="10">
    <location>
        <begin position="426"/>
        <end position="497"/>
    </location>
</feature>
<dbReference type="PANTHER" id="PTHR18843:SF7">
    <property type="entry name" value="LAMINA-ASSOCIATED POLYPEPTIDE 1B ISOFORM 1-RELATED"/>
    <property type="match status" value="1"/>
</dbReference>
<gene>
    <name evidence="13" type="ORF">NDU88_003786</name>
</gene>
<sequence length="760" mass="83999">MQRDRRAPDGTPINEDRYTPSMRTPKRRQSIERPSVALQVFQGSSLVHRWLWSKIVVEDFSAPRRRYVATCEENNLSTVGKEITDFLRGLIRNIAFHNINSIAETSNRRSAPDHKTSALINPLRSPRSPTQELKSRFTGLKMESSATVTPEKGIQCSSPMTTKLDNESTENINKGTNGFQVIDVSQNCAARSAASQDIDPNGSADGELESSSGSGSRCSPSQEFGDTSAVIEDRDPDGYKLLHKSTSEATEEVIITPTAEQETKDCQESDTVQISEHTHGSYQDPEIEDCQGSRPAEELYNIKSTSDKDKETASQLDTVATSNQDKGAQDSLETDTVQEFERPIAKQEQDAKGHKRENESICLLTQQMNSTSTNEKETKTTEERVTTQEVDILTSPPAGQEHCGLAVFDTSNRNALSTETLGPLTLVDSRKSADPHTTNDQKSVLPEANLDSRSEDRDRKCCSYGPSTDTQRQNMESDGPLDQQPRHSASRSQKKDIQEVQATNTGFGIVVISIFAVVLACAIPLYSKYYPAHPMNPSKSTALDEFLAEFERVRTSFPGQDQGLWLRGRKLLQKHLNSSHHLEPAIIMLTAAQDGERTLKCLSERVAHSYASSLKSSTVSIDGTRKTTMDSDLAKLKVDENLSSGFQAGGRAAVIHRLEQLPAGSLLIFYKYCDHENAAFKDVALVLTVLLNDKQLPKGIGLREVEEKVRDFLWSKFSSSSVPSAYNDMDVDKLGGLWSRISHVVLPVQPVERIELGGCP</sequence>
<evidence type="ECO:0000313" key="13">
    <source>
        <dbReference type="EMBL" id="KAJ1171929.1"/>
    </source>
</evidence>
<evidence type="ECO:0000256" key="11">
    <source>
        <dbReference type="SAM" id="Phobius"/>
    </source>
</evidence>
<feature type="compositionally biased region" description="Basic and acidic residues" evidence="10">
    <location>
        <begin position="450"/>
        <end position="461"/>
    </location>
</feature>
<keyword evidence="6 11" id="KW-0472">Membrane</keyword>
<feature type="compositionally biased region" description="Polar residues" evidence="10">
    <location>
        <begin position="465"/>
        <end position="476"/>
    </location>
</feature>
<dbReference type="InterPro" id="IPR038599">
    <property type="entry name" value="LAP1C-like_C_sf"/>
</dbReference>
<feature type="compositionally biased region" description="Basic and acidic residues" evidence="10">
    <location>
        <begin position="1"/>
        <end position="18"/>
    </location>
</feature>
<keyword evidence="7" id="KW-0325">Glycoprotein</keyword>
<evidence type="ECO:0000256" key="10">
    <source>
        <dbReference type="SAM" id="MobiDB-lite"/>
    </source>
</evidence>
<feature type="compositionally biased region" description="Polar residues" evidence="10">
    <location>
        <begin position="155"/>
        <end position="175"/>
    </location>
</feature>
<name>A0AAV7T6G2_PLEWA</name>
<keyword evidence="4 11" id="KW-0812">Transmembrane</keyword>
<dbReference type="InterPro" id="IPR046753">
    <property type="entry name" value="TOIP1/2_C"/>
</dbReference>
<feature type="compositionally biased region" description="Low complexity" evidence="10">
    <location>
        <begin position="202"/>
        <end position="223"/>
    </location>
</feature>
<evidence type="ECO:0000256" key="2">
    <source>
        <dbReference type="ARBA" id="ARBA00007860"/>
    </source>
</evidence>
<feature type="region of interest" description="Disordered" evidence="10">
    <location>
        <begin position="257"/>
        <end position="338"/>
    </location>
</feature>
<evidence type="ECO:0000256" key="9">
    <source>
        <dbReference type="ARBA" id="ARBA00037847"/>
    </source>
</evidence>
<evidence type="ECO:0000256" key="1">
    <source>
        <dbReference type="ARBA" id="ARBA00004259"/>
    </source>
</evidence>
<keyword evidence="8" id="KW-0539">Nucleus</keyword>
<evidence type="ECO:0000256" key="3">
    <source>
        <dbReference type="ARBA" id="ARBA00022553"/>
    </source>
</evidence>
<evidence type="ECO:0000256" key="4">
    <source>
        <dbReference type="ARBA" id="ARBA00022692"/>
    </source>
</evidence>
<evidence type="ECO:0000259" key="12">
    <source>
        <dbReference type="Pfam" id="PF05609"/>
    </source>
</evidence>
<dbReference type="Pfam" id="PF05609">
    <property type="entry name" value="LAP1_C"/>
    <property type="match status" value="1"/>
</dbReference>
<keyword evidence="3" id="KW-0597">Phosphoprotein</keyword>
<evidence type="ECO:0000313" key="14">
    <source>
        <dbReference type="Proteomes" id="UP001066276"/>
    </source>
</evidence>
<dbReference type="AlphaFoldDB" id="A0AAV7T6G2"/>
<dbReference type="GO" id="GO:0005635">
    <property type="term" value="C:nuclear envelope"/>
    <property type="evidence" value="ECO:0007669"/>
    <property type="project" value="UniProtKB-SubCell"/>
</dbReference>
<reference evidence="13" key="1">
    <citation type="journal article" date="2022" name="bioRxiv">
        <title>Sequencing and chromosome-scale assembly of the giantPleurodeles waltlgenome.</title>
        <authorList>
            <person name="Brown T."/>
            <person name="Elewa A."/>
            <person name="Iarovenko S."/>
            <person name="Subramanian E."/>
            <person name="Araus A.J."/>
            <person name="Petzold A."/>
            <person name="Susuki M."/>
            <person name="Suzuki K.-i.T."/>
            <person name="Hayashi T."/>
            <person name="Toyoda A."/>
            <person name="Oliveira C."/>
            <person name="Osipova E."/>
            <person name="Leigh N.D."/>
            <person name="Simon A."/>
            <person name="Yun M.H."/>
        </authorList>
    </citation>
    <scope>NUCLEOTIDE SEQUENCE</scope>
    <source>
        <strain evidence="13">20211129_DDA</strain>
        <tissue evidence="13">Liver</tissue>
    </source>
</reference>